<evidence type="ECO:0000313" key="3">
    <source>
        <dbReference type="Proteomes" id="UP001229244"/>
    </source>
</evidence>
<organism evidence="2 3">
    <name type="scientific">Amorphus orientalis</name>
    <dbReference type="NCBI Taxonomy" id="649198"/>
    <lineage>
        <taxon>Bacteria</taxon>
        <taxon>Pseudomonadati</taxon>
        <taxon>Pseudomonadota</taxon>
        <taxon>Alphaproteobacteria</taxon>
        <taxon>Hyphomicrobiales</taxon>
        <taxon>Amorphaceae</taxon>
        <taxon>Amorphus</taxon>
    </lineage>
</organism>
<keyword evidence="3" id="KW-1185">Reference proteome</keyword>
<dbReference type="EMBL" id="JAUSUL010000005">
    <property type="protein sequence ID" value="MDQ0317432.1"/>
    <property type="molecule type" value="Genomic_DNA"/>
</dbReference>
<comment type="caution">
    <text evidence="2">The sequence shown here is derived from an EMBL/GenBank/DDBJ whole genome shotgun (WGS) entry which is preliminary data.</text>
</comment>
<name>A0AAE3VS98_9HYPH</name>
<dbReference type="CDD" id="cd00093">
    <property type="entry name" value="HTH_XRE"/>
    <property type="match status" value="1"/>
</dbReference>
<gene>
    <name evidence="2" type="ORF">J2S73_003916</name>
</gene>
<evidence type="ECO:0000313" key="2">
    <source>
        <dbReference type="EMBL" id="MDQ0317432.1"/>
    </source>
</evidence>
<accession>A0AAE3VS98</accession>
<dbReference type="PROSITE" id="PS50943">
    <property type="entry name" value="HTH_CROC1"/>
    <property type="match status" value="1"/>
</dbReference>
<dbReference type="Proteomes" id="UP001229244">
    <property type="component" value="Unassembled WGS sequence"/>
</dbReference>
<proteinExistence type="predicted"/>
<protein>
    <submittedName>
        <fullName evidence="2">Transcriptional regulator with XRE-family HTH domain</fullName>
    </submittedName>
</protein>
<dbReference type="Gene3D" id="1.10.260.40">
    <property type="entry name" value="lambda repressor-like DNA-binding domains"/>
    <property type="match status" value="1"/>
</dbReference>
<dbReference type="InterPro" id="IPR010982">
    <property type="entry name" value="Lambda_DNA-bd_dom_sf"/>
</dbReference>
<dbReference type="RefSeq" id="WP_306887351.1">
    <property type="nucleotide sequence ID" value="NZ_JAUSUL010000005.1"/>
</dbReference>
<dbReference type="InterPro" id="IPR001387">
    <property type="entry name" value="Cro/C1-type_HTH"/>
</dbReference>
<reference evidence="2" key="1">
    <citation type="submission" date="2023-07" db="EMBL/GenBank/DDBJ databases">
        <title>Genomic Encyclopedia of Type Strains, Phase IV (KMG-IV): sequencing the most valuable type-strain genomes for metagenomic binning, comparative biology and taxonomic classification.</title>
        <authorList>
            <person name="Goeker M."/>
        </authorList>
    </citation>
    <scope>NUCLEOTIDE SEQUENCE</scope>
    <source>
        <strain evidence="2">DSM 21202</strain>
    </source>
</reference>
<dbReference type="SUPFAM" id="SSF47413">
    <property type="entry name" value="lambda repressor-like DNA-binding domains"/>
    <property type="match status" value="1"/>
</dbReference>
<feature type="domain" description="HTH cro/C1-type" evidence="1">
    <location>
        <begin position="17"/>
        <end position="64"/>
    </location>
</feature>
<dbReference type="AlphaFoldDB" id="A0AAE3VS98"/>
<dbReference type="GO" id="GO:0003677">
    <property type="term" value="F:DNA binding"/>
    <property type="evidence" value="ECO:0007669"/>
    <property type="project" value="InterPro"/>
</dbReference>
<evidence type="ECO:0000259" key="1">
    <source>
        <dbReference type="PROSITE" id="PS50943"/>
    </source>
</evidence>
<sequence length="269" mass="31206">MSAEDLPANLRLLCSYGRSISAVCRQIGINRQQFTRYLAGTSRPGLANVRRIADHFGLEDYELLMGHEAFRKLLSIRRPIAPNISELTEEIRRTLFLTSDSVEPLLKKVGYYHNYFMPLEYPGYILRGLCHVYEQNGFIVSRNLERYPRDPRVRVKKYNGIFVHTGDKIVMFERESTIGRALWLSILYPYEEDQPQLLPGLTVGVTRSSGREIACYRVVLEYLGNDIDLRQAMRGCDLYAEEDDRIDPEIRRRITCDIQPHELAFLARV</sequence>